<dbReference type="STRING" id="1219065.VPR01S_07_01600"/>
<gene>
    <name evidence="1" type="ORF">VPR01S_07_01600</name>
</gene>
<accession>U3A107</accession>
<proteinExistence type="predicted"/>
<protein>
    <recommendedName>
        <fullName evidence="3">Flavodoxin</fullName>
    </recommendedName>
</protein>
<sequence length="172" mass="19040">MATSVQAIAELKNNWLASQIDVEFPTQESLAGHSLYQKRAALFTYHELSQDEFAGSTLFPEQDVFLVDFHRLTVMFALLQAQVWEGEQEQALTIEFFTQIIYSSPCDLYLGFLSGEPVACAIVTQQESASLISDVVAQGNDAQLAQAFAYSVAQKCQLPQSGKTVYIEQADT</sequence>
<dbReference type="RefSeq" id="WP_021705335.1">
    <property type="nucleotide sequence ID" value="NZ_BATJ01000007.1"/>
</dbReference>
<evidence type="ECO:0000313" key="1">
    <source>
        <dbReference type="EMBL" id="GAD67360.1"/>
    </source>
</evidence>
<evidence type="ECO:0008006" key="3">
    <source>
        <dbReference type="Google" id="ProtNLM"/>
    </source>
</evidence>
<organism evidence="1 2">
    <name type="scientific">Vibrio proteolyticus NBRC 13287</name>
    <dbReference type="NCBI Taxonomy" id="1219065"/>
    <lineage>
        <taxon>Bacteria</taxon>
        <taxon>Pseudomonadati</taxon>
        <taxon>Pseudomonadota</taxon>
        <taxon>Gammaproteobacteria</taxon>
        <taxon>Vibrionales</taxon>
        <taxon>Vibrionaceae</taxon>
        <taxon>Vibrio</taxon>
    </lineage>
</organism>
<name>U3A107_VIBPR</name>
<keyword evidence="2" id="KW-1185">Reference proteome</keyword>
<dbReference type="AlphaFoldDB" id="U3A107"/>
<dbReference type="EMBL" id="BATJ01000007">
    <property type="protein sequence ID" value="GAD67360.1"/>
    <property type="molecule type" value="Genomic_DNA"/>
</dbReference>
<comment type="caution">
    <text evidence="1">The sequence shown here is derived from an EMBL/GenBank/DDBJ whole genome shotgun (WGS) entry which is preliminary data.</text>
</comment>
<dbReference type="Proteomes" id="UP000016570">
    <property type="component" value="Unassembled WGS sequence"/>
</dbReference>
<dbReference type="eggNOG" id="ENOG5031PJR">
    <property type="taxonomic scope" value="Bacteria"/>
</dbReference>
<reference evidence="1 2" key="1">
    <citation type="submission" date="2013-09" db="EMBL/GenBank/DDBJ databases">
        <title>Whole genome shotgun sequence of Vibrio proteolyticus NBRC 13287.</title>
        <authorList>
            <person name="Isaki S."/>
            <person name="Hosoyama A."/>
            <person name="Numata M."/>
            <person name="Hashimoto M."/>
            <person name="Hosoyama Y."/>
            <person name="Tsuchikane K."/>
            <person name="Noguchi M."/>
            <person name="Hirakata S."/>
            <person name="Ichikawa N."/>
            <person name="Ohji S."/>
            <person name="Yamazoe A."/>
            <person name="Fujita N."/>
        </authorList>
    </citation>
    <scope>NUCLEOTIDE SEQUENCE [LARGE SCALE GENOMIC DNA]</scope>
    <source>
        <strain evidence="1 2">NBRC 13287</strain>
    </source>
</reference>
<evidence type="ECO:0000313" key="2">
    <source>
        <dbReference type="Proteomes" id="UP000016570"/>
    </source>
</evidence>